<evidence type="ECO:0000256" key="1">
    <source>
        <dbReference type="ARBA" id="ARBA00008553"/>
    </source>
</evidence>
<dbReference type="GO" id="GO:0005840">
    <property type="term" value="C:ribosome"/>
    <property type="evidence" value="ECO:0007669"/>
    <property type="project" value="UniProtKB-KW"/>
</dbReference>
<feature type="domain" description="Large ribosomal subunit protein uL5 C-terminal" evidence="6">
    <location>
        <begin position="70"/>
        <end position="149"/>
    </location>
</feature>
<keyword evidence="4" id="KW-1133">Transmembrane helix</keyword>
<dbReference type="GO" id="GO:0003735">
    <property type="term" value="F:structural constituent of ribosome"/>
    <property type="evidence" value="ECO:0007669"/>
    <property type="project" value="InterPro"/>
</dbReference>
<evidence type="ECO:0000256" key="2">
    <source>
        <dbReference type="ARBA" id="ARBA00022980"/>
    </source>
</evidence>
<organism evidence="7 8">
    <name type="scientific">Anaeramoeba flamelloides</name>
    <dbReference type="NCBI Taxonomy" id="1746091"/>
    <lineage>
        <taxon>Eukaryota</taxon>
        <taxon>Metamonada</taxon>
        <taxon>Anaeramoebidae</taxon>
        <taxon>Anaeramoeba</taxon>
    </lineage>
</organism>
<dbReference type="Proteomes" id="UP001146793">
    <property type="component" value="Unassembled WGS sequence"/>
</dbReference>
<accession>A0AAV7ZUP1</accession>
<dbReference type="AlphaFoldDB" id="A0AAV7ZUP1"/>
<dbReference type="SUPFAM" id="SSF55282">
    <property type="entry name" value="RL5-like"/>
    <property type="match status" value="1"/>
</dbReference>
<dbReference type="Gene3D" id="3.30.1440.10">
    <property type="match status" value="1"/>
</dbReference>
<feature type="domain" description="Large ribosomal subunit protein uL5 N-terminal" evidence="5">
    <location>
        <begin position="13"/>
        <end position="66"/>
    </location>
</feature>
<evidence type="ECO:0000259" key="5">
    <source>
        <dbReference type="Pfam" id="PF00281"/>
    </source>
</evidence>
<dbReference type="InterPro" id="IPR031310">
    <property type="entry name" value="Ribosomal_uL5_N"/>
</dbReference>
<keyword evidence="4" id="KW-0812">Transmembrane</keyword>
<dbReference type="EMBL" id="JANTQA010000023">
    <property type="protein sequence ID" value="KAJ3444536.1"/>
    <property type="molecule type" value="Genomic_DNA"/>
</dbReference>
<name>A0AAV7ZUP1_9EUKA</name>
<dbReference type="InterPro" id="IPR002132">
    <property type="entry name" value="Ribosomal_uL5"/>
</dbReference>
<evidence type="ECO:0000259" key="6">
    <source>
        <dbReference type="Pfam" id="PF00673"/>
    </source>
</evidence>
<dbReference type="InterPro" id="IPR057266">
    <property type="entry name" value="Ribosomal_uL5_euk/arc-type"/>
</dbReference>
<comment type="similarity">
    <text evidence="1">Belongs to the universal ribosomal protein uL5 family.</text>
</comment>
<evidence type="ECO:0000313" key="8">
    <source>
        <dbReference type="Proteomes" id="UP001146793"/>
    </source>
</evidence>
<gene>
    <name evidence="7" type="ORF">M0812_10393</name>
</gene>
<keyword evidence="2 7" id="KW-0689">Ribosomal protein</keyword>
<dbReference type="InterPro" id="IPR022803">
    <property type="entry name" value="Ribosomal_uL5_dom_sf"/>
</dbReference>
<dbReference type="NCBIfam" id="NF003258">
    <property type="entry name" value="PRK04219.1"/>
    <property type="match status" value="1"/>
</dbReference>
<dbReference type="Pfam" id="PF00281">
    <property type="entry name" value="Ribosomal_L5"/>
    <property type="match status" value="1"/>
</dbReference>
<keyword evidence="3" id="KW-0687">Ribonucleoprotein</keyword>
<proteinExistence type="inferred from homology"/>
<dbReference type="FunFam" id="3.30.1440.10:FF:000002">
    <property type="entry name" value="60S ribosomal protein L11"/>
    <property type="match status" value="1"/>
</dbReference>
<evidence type="ECO:0000256" key="3">
    <source>
        <dbReference type="ARBA" id="ARBA00023274"/>
    </source>
</evidence>
<sequence length="331" mass="36716">MTNKEQEEIKKPNLMKEIKIDKLCLNISVGESGDRLTRASKVLEQLTKQKPVQSRARLTIRGFGIRRNEKIATHVTVRGKKAEEILERGLRVKEFELRKGCFTKTGTFGFGIEEHIDLGMRYDPNVGIYGMDFYVILKRPGYRVAEKKRCKAAVVFGCKADSDCTEDDLYVCDVDNGKCVECSATVPCSLDKWCDTTKQECVEYSDADVFGKFCNSVNCGNYDTAVVCGSCSNQDTDWVGACVDFKCYPCSLSQNDAAPAGSIMAQHASQGARCYPKGSSGIAGSVGKYQSGSQTPNHIRQDAYGIGLMMFGFLLFFFLIAQCLTYMRMGK</sequence>
<dbReference type="GO" id="GO:1990904">
    <property type="term" value="C:ribonucleoprotein complex"/>
    <property type="evidence" value="ECO:0007669"/>
    <property type="project" value="UniProtKB-KW"/>
</dbReference>
<evidence type="ECO:0000256" key="4">
    <source>
        <dbReference type="SAM" id="Phobius"/>
    </source>
</evidence>
<reference evidence="7" key="1">
    <citation type="submission" date="2022-08" db="EMBL/GenBank/DDBJ databases">
        <title>Novel sulphate-reducing endosymbionts in the free-living metamonad Anaeramoeba.</title>
        <authorList>
            <person name="Jerlstrom-Hultqvist J."/>
            <person name="Cepicka I."/>
            <person name="Gallot-Lavallee L."/>
            <person name="Salas-Leiva D."/>
            <person name="Curtis B.A."/>
            <person name="Zahonova K."/>
            <person name="Pipaliya S."/>
            <person name="Dacks J."/>
            <person name="Roger A.J."/>
        </authorList>
    </citation>
    <scope>NUCLEOTIDE SEQUENCE</scope>
    <source>
        <strain evidence="7">Busselton2</strain>
    </source>
</reference>
<protein>
    <submittedName>
        <fullName evidence="7">60S ribosomal protein L11</fullName>
    </submittedName>
</protein>
<comment type="caution">
    <text evidence="7">The sequence shown here is derived from an EMBL/GenBank/DDBJ whole genome shotgun (WGS) entry which is preliminary data.</text>
</comment>
<keyword evidence="4" id="KW-0472">Membrane</keyword>
<dbReference type="GO" id="GO:0006412">
    <property type="term" value="P:translation"/>
    <property type="evidence" value="ECO:0007669"/>
    <property type="project" value="InterPro"/>
</dbReference>
<evidence type="ECO:0000313" key="7">
    <source>
        <dbReference type="EMBL" id="KAJ3444536.1"/>
    </source>
</evidence>
<feature type="transmembrane region" description="Helical" evidence="4">
    <location>
        <begin position="303"/>
        <end position="327"/>
    </location>
</feature>
<dbReference type="InterPro" id="IPR031309">
    <property type="entry name" value="Ribosomal_uL5_C"/>
</dbReference>
<dbReference type="Pfam" id="PF00673">
    <property type="entry name" value="Ribosomal_L5_C"/>
    <property type="match status" value="1"/>
</dbReference>
<dbReference type="PANTHER" id="PTHR11994">
    <property type="entry name" value="60S RIBOSOMAL PROTEIN L11-RELATED"/>
    <property type="match status" value="1"/>
</dbReference>